<gene>
    <name evidence="3" type="ORF">KFE25_006850</name>
</gene>
<dbReference type="InterPro" id="IPR004528">
    <property type="entry name" value="KdsB"/>
</dbReference>
<organism evidence="3 4">
    <name type="scientific">Diacronema lutheri</name>
    <name type="common">Unicellular marine alga</name>
    <name type="synonym">Monochrysis lutheri</name>
    <dbReference type="NCBI Taxonomy" id="2081491"/>
    <lineage>
        <taxon>Eukaryota</taxon>
        <taxon>Haptista</taxon>
        <taxon>Haptophyta</taxon>
        <taxon>Pavlovophyceae</taxon>
        <taxon>Pavlovales</taxon>
        <taxon>Pavlovaceae</taxon>
        <taxon>Diacronema</taxon>
    </lineage>
</organism>
<dbReference type="Proteomes" id="UP000751190">
    <property type="component" value="Unassembled WGS sequence"/>
</dbReference>
<keyword evidence="4" id="KW-1185">Reference proteome</keyword>
<dbReference type="InterPro" id="IPR003329">
    <property type="entry name" value="Cytidylyl_trans"/>
</dbReference>
<dbReference type="OrthoDB" id="10266376at2759"/>
<dbReference type="OMA" id="FMATCAK"/>
<dbReference type="GO" id="GO:0005829">
    <property type="term" value="C:cytosol"/>
    <property type="evidence" value="ECO:0007669"/>
    <property type="project" value="TreeGrafter"/>
</dbReference>
<dbReference type="Pfam" id="PF02348">
    <property type="entry name" value="CTP_transf_3"/>
    <property type="match status" value="1"/>
</dbReference>
<comment type="caution">
    <text evidence="3">The sequence shown here is derived from an EMBL/GenBank/DDBJ whole genome shotgun (WGS) entry which is preliminary data.</text>
</comment>
<name>A0A8J6CHI8_DIALT</name>
<dbReference type="PANTHER" id="PTHR42866:SF2">
    <property type="entry name" value="3-DEOXY-MANNO-OCTULOSONATE CYTIDYLYLTRANSFERASE, MITOCHONDRIAL"/>
    <property type="match status" value="1"/>
</dbReference>
<evidence type="ECO:0008006" key="5">
    <source>
        <dbReference type="Google" id="ProtNLM"/>
    </source>
</evidence>
<evidence type="ECO:0000313" key="4">
    <source>
        <dbReference type="Proteomes" id="UP000751190"/>
    </source>
</evidence>
<dbReference type="AlphaFoldDB" id="A0A8J6CHI8"/>
<proteinExistence type="inferred from homology"/>
<protein>
    <recommendedName>
        <fullName evidence="5">3-deoxy-manno-octulosonate cytidylyltransferase</fullName>
    </recommendedName>
</protein>
<evidence type="ECO:0000313" key="3">
    <source>
        <dbReference type="EMBL" id="KAG8467798.1"/>
    </source>
</evidence>
<reference evidence="3" key="1">
    <citation type="submission" date="2021-05" db="EMBL/GenBank/DDBJ databases">
        <title>The genome of the haptophyte Pavlova lutheri (Diacronema luteri, Pavlovales) - a model for lipid biosynthesis in eukaryotic algae.</title>
        <authorList>
            <person name="Hulatt C.J."/>
            <person name="Posewitz M.C."/>
        </authorList>
    </citation>
    <scope>NUCLEOTIDE SEQUENCE</scope>
    <source>
        <strain evidence="3">NIVA-4/92</strain>
    </source>
</reference>
<dbReference type="NCBIfam" id="TIGR00466">
    <property type="entry name" value="kdsB"/>
    <property type="match status" value="1"/>
</dbReference>
<dbReference type="HAMAP" id="MF_00057">
    <property type="entry name" value="KdsB"/>
    <property type="match status" value="1"/>
</dbReference>
<sequence length="274" mass="28587">MLVVIPARFGSTRLPGKALADIHGQPMIARVVQAALRSAQVEHVFVATDHAAIAAAAERAGASAVLTDPALPSGTDRVAAAVRQIGGDAPFVLNVQGDEPLLPPCAIARVVAALRADAGADMATLSSPLTRADVLDPNRVKVVVSPVMRALYFSRAPIGVPRAEVERATRAERDEERGPLEANAPVGGRAARRHLGIYGFRREALFRFVQMPPSPLELAEGLEQLRALEAGMHIAVAEIGSAHRGVDTMDDLVAMRAEFGAAPFAGGGVGNGPS</sequence>
<dbReference type="PANTHER" id="PTHR42866">
    <property type="entry name" value="3-DEOXY-MANNO-OCTULOSONATE CYTIDYLYLTRANSFERASE"/>
    <property type="match status" value="1"/>
</dbReference>
<evidence type="ECO:0000256" key="2">
    <source>
        <dbReference type="ARBA" id="ARBA00022695"/>
    </source>
</evidence>
<dbReference type="CDD" id="cd02517">
    <property type="entry name" value="CMP-KDO-Synthetase"/>
    <property type="match status" value="1"/>
</dbReference>
<dbReference type="Gene3D" id="3.90.550.10">
    <property type="entry name" value="Spore Coat Polysaccharide Biosynthesis Protein SpsA, Chain A"/>
    <property type="match status" value="1"/>
</dbReference>
<keyword evidence="2" id="KW-0548">Nucleotidyltransferase</keyword>
<dbReference type="NCBIfam" id="NF003952">
    <property type="entry name" value="PRK05450.1-5"/>
    <property type="match status" value="1"/>
</dbReference>
<dbReference type="GO" id="GO:0008690">
    <property type="term" value="F:3-deoxy-manno-octulosonate cytidylyltransferase activity"/>
    <property type="evidence" value="ECO:0007669"/>
    <property type="project" value="InterPro"/>
</dbReference>
<keyword evidence="1" id="KW-0808">Transferase</keyword>
<accession>A0A8J6CHI8</accession>
<evidence type="ECO:0000256" key="1">
    <source>
        <dbReference type="ARBA" id="ARBA00022679"/>
    </source>
</evidence>
<dbReference type="SUPFAM" id="SSF53448">
    <property type="entry name" value="Nucleotide-diphospho-sugar transferases"/>
    <property type="match status" value="1"/>
</dbReference>
<dbReference type="InterPro" id="IPR029044">
    <property type="entry name" value="Nucleotide-diphossugar_trans"/>
</dbReference>
<dbReference type="EMBL" id="JAGTXO010000005">
    <property type="protein sequence ID" value="KAG8467798.1"/>
    <property type="molecule type" value="Genomic_DNA"/>
</dbReference>